<dbReference type="EMBL" id="AFNV02000010">
    <property type="protein sequence ID" value="ERJ19398.1"/>
    <property type="molecule type" value="Genomic_DNA"/>
</dbReference>
<sequence>MNTSTLRNLSVEQRIHLVEELWDSIAADQGVLALSNAQRQELDRRLDAYELDRNPGRPADDVVADIRTRL</sequence>
<accession>U2FZ44</accession>
<dbReference type="Proteomes" id="UP000006242">
    <property type="component" value="Unassembled WGS sequence"/>
</dbReference>
<reference evidence="1 2" key="1">
    <citation type="journal article" date="2011" name="J. Bacteriol.">
        <title>Genome sequence of Salinisphaera shabanensis, a gammaproteobacterium from the harsh, variable environment of the brine-seawater interface of the Shaban Deep in the Red Sea.</title>
        <authorList>
            <person name="Antunes A."/>
            <person name="Alam I."/>
            <person name="Bajic V.B."/>
            <person name="Stingl U."/>
        </authorList>
    </citation>
    <scope>NUCLEOTIDE SEQUENCE [LARGE SCALE GENOMIC DNA]</scope>
    <source>
        <strain evidence="1 2">E1L3A</strain>
    </source>
</reference>
<comment type="caution">
    <text evidence="1">The sequence shown here is derived from an EMBL/GenBank/DDBJ whole genome shotgun (WGS) entry which is preliminary data.</text>
</comment>
<dbReference type="InterPro" id="IPR013406">
    <property type="entry name" value="CHP02574_addiction_mod"/>
</dbReference>
<gene>
    <name evidence="1" type="ORF">SSPSH_001772</name>
</gene>
<dbReference type="Pfam" id="PF09720">
    <property type="entry name" value="Unstab_antitox"/>
    <property type="match status" value="1"/>
</dbReference>
<organism evidence="1 2">
    <name type="scientific">Salinisphaera shabanensis E1L3A</name>
    <dbReference type="NCBI Taxonomy" id="1033802"/>
    <lineage>
        <taxon>Bacteria</taxon>
        <taxon>Pseudomonadati</taxon>
        <taxon>Pseudomonadota</taxon>
        <taxon>Gammaproteobacteria</taxon>
        <taxon>Salinisphaerales</taxon>
        <taxon>Salinisphaeraceae</taxon>
        <taxon>Salinisphaera</taxon>
    </lineage>
</organism>
<evidence type="ECO:0000313" key="2">
    <source>
        <dbReference type="Proteomes" id="UP000006242"/>
    </source>
</evidence>
<proteinExistence type="predicted"/>
<dbReference type="AlphaFoldDB" id="U2FZ44"/>
<reference evidence="1 2" key="2">
    <citation type="journal article" date="2013" name="PLoS ONE">
        <title>INDIGO - INtegrated Data Warehouse of MIcrobial GenOmes with Examples from the Red Sea Extremophiles.</title>
        <authorList>
            <person name="Alam I."/>
            <person name="Antunes A."/>
            <person name="Kamau A.A."/>
            <person name="Ba Alawi W."/>
            <person name="Kalkatawi M."/>
            <person name="Stingl U."/>
            <person name="Bajic V.B."/>
        </authorList>
    </citation>
    <scope>NUCLEOTIDE SEQUENCE [LARGE SCALE GENOMIC DNA]</scope>
    <source>
        <strain evidence="1 2">E1L3A</strain>
    </source>
</reference>
<name>U2FZ44_9GAMM</name>
<protein>
    <submittedName>
        <fullName evidence="1">Antitoxin protein</fullName>
    </submittedName>
</protein>
<evidence type="ECO:0000313" key="1">
    <source>
        <dbReference type="EMBL" id="ERJ19398.1"/>
    </source>
</evidence>
<dbReference type="RefSeq" id="WP_006914034.1">
    <property type="nucleotide sequence ID" value="NZ_AFNV02000010.1"/>
</dbReference>
<keyword evidence="2" id="KW-1185">Reference proteome</keyword>
<dbReference type="eggNOG" id="ENOG5030950">
    <property type="taxonomic scope" value="Bacteria"/>
</dbReference>
<dbReference type="NCBIfam" id="TIGR02574">
    <property type="entry name" value="stabl_TIGR02574"/>
    <property type="match status" value="1"/>
</dbReference>
<dbReference type="STRING" id="1033802.SSPSH_001772"/>
<dbReference type="OrthoDB" id="291542at2"/>